<evidence type="ECO:0000256" key="7">
    <source>
        <dbReference type="ARBA" id="ARBA00038938"/>
    </source>
</evidence>
<name>A0ABP0MGD1_9DINO</name>
<dbReference type="Proteomes" id="UP001642464">
    <property type="component" value="Unassembled WGS sequence"/>
</dbReference>
<dbReference type="PANTHER" id="PTHR11086:SF18">
    <property type="entry name" value="DEOXYCYTIDYLATE DEAMINASE"/>
    <property type="match status" value="1"/>
</dbReference>
<feature type="domain" description="CMP/dCMP-type deaminase" evidence="9">
    <location>
        <begin position="14"/>
        <end position="158"/>
    </location>
</feature>
<dbReference type="PROSITE" id="PS00903">
    <property type="entry name" value="CYT_DCMP_DEAMINASES_1"/>
    <property type="match status" value="1"/>
</dbReference>
<evidence type="ECO:0000256" key="8">
    <source>
        <dbReference type="ARBA" id="ARBA00041763"/>
    </source>
</evidence>
<proteinExistence type="inferred from homology"/>
<accession>A0ABP0MGD1</accession>
<dbReference type="Gene3D" id="3.40.140.10">
    <property type="entry name" value="Cytidine Deaminase, domain 2"/>
    <property type="match status" value="1"/>
</dbReference>
<evidence type="ECO:0000256" key="2">
    <source>
        <dbReference type="ARBA" id="ARBA00006576"/>
    </source>
</evidence>
<protein>
    <recommendedName>
        <fullName evidence="8">dCMP deaminase</fullName>
        <ecNumber evidence="7">3.5.4.12</ecNumber>
    </recommendedName>
    <alternativeName>
        <fullName evidence="8">dCMP deaminase</fullName>
    </alternativeName>
</protein>
<gene>
    <name evidence="10" type="ORF">SCF082_LOCUS27570</name>
</gene>
<dbReference type="PROSITE" id="PS51747">
    <property type="entry name" value="CYT_DCMP_DEAMINASES_2"/>
    <property type="match status" value="1"/>
</dbReference>
<evidence type="ECO:0000313" key="10">
    <source>
        <dbReference type="EMBL" id="CAK9049852.1"/>
    </source>
</evidence>
<comment type="caution">
    <text evidence="10">The sequence shown here is derived from an EMBL/GenBank/DDBJ whole genome shotgun (WGS) entry which is preliminary data.</text>
</comment>
<dbReference type="Pfam" id="PF00383">
    <property type="entry name" value="dCMP_cyt_deam_1"/>
    <property type="match status" value="1"/>
</dbReference>
<dbReference type="InterPro" id="IPR035105">
    <property type="entry name" value="Deoxycytidylate_deaminase_dom"/>
</dbReference>
<dbReference type="InterPro" id="IPR016193">
    <property type="entry name" value="Cytidine_deaminase-like"/>
</dbReference>
<evidence type="ECO:0000259" key="9">
    <source>
        <dbReference type="PROSITE" id="PS51747"/>
    </source>
</evidence>
<evidence type="ECO:0000256" key="4">
    <source>
        <dbReference type="ARBA" id="ARBA00022727"/>
    </source>
</evidence>
<keyword evidence="11" id="KW-1185">Reference proteome</keyword>
<keyword evidence="4" id="KW-0545">Nucleotide biosynthesis</keyword>
<evidence type="ECO:0000256" key="3">
    <source>
        <dbReference type="ARBA" id="ARBA00022723"/>
    </source>
</evidence>
<dbReference type="EMBL" id="CAXAMM010021402">
    <property type="protein sequence ID" value="CAK9049852.1"/>
    <property type="molecule type" value="Genomic_DNA"/>
</dbReference>
<keyword evidence="5" id="KW-0378">Hydrolase</keyword>
<dbReference type="InterPro" id="IPR015517">
    <property type="entry name" value="dCMP_deaminase-rel"/>
</dbReference>
<dbReference type="PANTHER" id="PTHR11086">
    <property type="entry name" value="DEOXYCYTIDYLATE DEAMINASE-RELATED"/>
    <property type="match status" value="1"/>
</dbReference>
<evidence type="ECO:0000256" key="5">
    <source>
        <dbReference type="ARBA" id="ARBA00022801"/>
    </source>
</evidence>
<dbReference type="InterPro" id="IPR002125">
    <property type="entry name" value="CMP_dCMP_dom"/>
</dbReference>
<evidence type="ECO:0000313" key="11">
    <source>
        <dbReference type="Proteomes" id="UP001642464"/>
    </source>
</evidence>
<keyword evidence="6" id="KW-0862">Zinc</keyword>
<comment type="similarity">
    <text evidence="2">Belongs to the cytidine and deoxycytidylate deaminase family.</text>
</comment>
<dbReference type="EC" id="3.5.4.12" evidence="7"/>
<evidence type="ECO:0000256" key="6">
    <source>
        <dbReference type="ARBA" id="ARBA00022833"/>
    </source>
</evidence>
<organism evidence="10 11">
    <name type="scientific">Durusdinium trenchii</name>
    <dbReference type="NCBI Taxonomy" id="1381693"/>
    <lineage>
        <taxon>Eukaryota</taxon>
        <taxon>Sar</taxon>
        <taxon>Alveolata</taxon>
        <taxon>Dinophyceae</taxon>
        <taxon>Suessiales</taxon>
        <taxon>Symbiodiniaceae</taxon>
        <taxon>Durusdinium</taxon>
    </lineage>
</organism>
<comment type="cofactor">
    <cofactor evidence="1">
        <name>Zn(2+)</name>
        <dbReference type="ChEBI" id="CHEBI:29105"/>
    </cofactor>
</comment>
<evidence type="ECO:0000256" key="1">
    <source>
        <dbReference type="ARBA" id="ARBA00001947"/>
    </source>
</evidence>
<dbReference type="CDD" id="cd01286">
    <property type="entry name" value="deoxycytidylate_deaminase"/>
    <property type="match status" value="1"/>
</dbReference>
<sequence length="262" mass="28504">MERDSSGPRKGALSWDDYFMGLAFLTAMRSKDPSTQAEGWESSFTDTTEVGACIVNGRNRIVGVGYNGMPSNCSNDELPWGKKSHEGLLSTKYPYVVHAELNAVLNKNAESAAGCRIYTTLFPCNECAKVIIQAGIQQVIYASDKHSDRMSARASRRLFDLAGVEMRQFVPEKDLLALPLRYVEDQQSAPRTSPLAPVAPVSCCGGHLGSGTGRDVSESGLGKQGWMALTGFAFLGAGVRFRARAPSWAHLARLLPRMSRLL</sequence>
<dbReference type="SUPFAM" id="SSF53927">
    <property type="entry name" value="Cytidine deaminase-like"/>
    <property type="match status" value="1"/>
</dbReference>
<keyword evidence="3" id="KW-0479">Metal-binding</keyword>
<reference evidence="10 11" key="1">
    <citation type="submission" date="2024-02" db="EMBL/GenBank/DDBJ databases">
        <authorList>
            <person name="Chen Y."/>
            <person name="Shah S."/>
            <person name="Dougan E. K."/>
            <person name="Thang M."/>
            <person name="Chan C."/>
        </authorList>
    </citation>
    <scope>NUCLEOTIDE SEQUENCE [LARGE SCALE GENOMIC DNA]</scope>
</reference>
<dbReference type="InterPro" id="IPR016192">
    <property type="entry name" value="APOBEC/CMP_deaminase_Zn-bd"/>
</dbReference>